<dbReference type="PROSITE" id="PS50206">
    <property type="entry name" value="RHODANESE_3"/>
    <property type="match status" value="1"/>
</dbReference>
<dbReference type="SUPFAM" id="SSF52821">
    <property type="entry name" value="Rhodanese/Cell cycle control phosphatase"/>
    <property type="match status" value="1"/>
</dbReference>
<dbReference type="InterPro" id="IPR041698">
    <property type="entry name" value="Methyltransf_25"/>
</dbReference>
<feature type="domain" description="Rhodanese" evidence="2">
    <location>
        <begin position="168"/>
        <end position="199"/>
    </location>
</feature>
<proteinExistence type="predicted"/>
<evidence type="ECO:0000313" key="3">
    <source>
        <dbReference type="EMBL" id="KAG5183527.1"/>
    </source>
</evidence>
<sequence>MVQEAPGSQPGLAAASPIAAAVKATPALEPQHATQHATQQASAASESSTSTDEPVRSGSFELGVMGAEAEVDVIGGLRRMEGIRRGRVLSAQQEKLRRTACQCCCRGAARDSRDGEDVDIEEIIDRTGCLQNQQLRHLAAVEEAAEAVSSSSGSDAQQSGYQRFCAAAAATTTVLDLRPSEHYAQGHVPGSSSLPLSELGPRLYELPAPFGPPVGLVGNNAQREEARGVLEAGGWTIGEETDVEGGQGMAGVELQVGGESPQVWRPNDFLDFALHKYVLPDIVHGDRRTGLALDLGCGNGRDAVFLAQKLPPGWRVVGVDNHKGALQRCAELASRWSRDGRCFWLCRDLRKNTASSLDDLPADIIHGHRFMDKPLMAAARDRLPVGGFFVWGTFMQLGEEQNLAPPHKPSRMVAHGELHRIFSSGSATYKVLHDEAGELNTRGVPVPANFFVAQRVS</sequence>
<dbReference type="Gene3D" id="3.40.250.10">
    <property type="entry name" value="Rhodanese-like domain"/>
    <property type="match status" value="1"/>
</dbReference>
<dbReference type="InterPro" id="IPR001763">
    <property type="entry name" value="Rhodanese-like_dom"/>
</dbReference>
<dbReference type="SUPFAM" id="SSF53335">
    <property type="entry name" value="S-adenosyl-L-methionine-dependent methyltransferases"/>
    <property type="match status" value="1"/>
</dbReference>
<protein>
    <recommendedName>
        <fullName evidence="2">Rhodanese domain-containing protein</fullName>
    </recommendedName>
</protein>
<dbReference type="Gene3D" id="3.40.50.150">
    <property type="entry name" value="Vaccinia Virus protein VP39"/>
    <property type="match status" value="1"/>
</dbReference>
<comment type="caution">
    <text evidence="3">The sequence shown here is derived from an EMBL/GenBank/DDBJ whole genome shotgun (WGS) entry which is preliminary data.</text>
</comment>
<evidence type="ECO:0000259" key="2">
    <source>
        <dbReference type="PROSITE" id="PS50206"/>
    </source>
</evidence>
<feature type="compositionally biased region" description="Low complexity" evidence="1">
    <location>
        <begin position="23"/>
        <end position="51"/>
    </location>
</feature>
<accession>A0A835YXG6</accession>
<dbReference type="AlphaFoldDB" id="A0A835YXG6"/>
<dbReference type="EMBL" id="JAFCMP010000201">
    <property type="protein sequence ID" value="KAG5183527.1"/>
    <property type="molecule type" value="Genomic_DNA"/>
</dbReference>
<feature type="region of interest" description="Disordered" evidence="1">
    <location>
        <begin position="23"/>
        <end position="60"/>
    </location>
</feature>
<dbReference type="OrthoDB" id="74240at2759"/>
<evidence type="ECO:0000313" key="4">
    <source>
        <dbReference type="Proteomes" id="UP000664859"/>
    </source>
</evidence>
<dbReference type="Proteomes" id="UP000664859">
    <property type="component" value="Unassembled WGS sequence"/>
</dbReference>
<name>A0A835YXG6_9STRA</name>
<evidence type="ECO:0000256" key="1">
    <source>
        <dbReference type="SAM" id="MobiDB-lite"/>
    </source>
</evidence>
<dbReference type="Pfam" id="PF13649">
    <property type="entry name" value="Methyltransf_25"/>
    <property type="match status" value="1"/>
</dbReference>
<organism evidence="3 4">
    <name type="scientific">Tribonema minus</name>
    <dbReference type="NCBI Taxonomy" id="303371"/>
    <lineage>
        <taxon>Eukaryota</taxon>
        <taxon>Sar</taxon>
        <taxon>Stramenopiles</taxon>
        <taxon>Ochrophyta</taxon>
        <taxon>PX clade</taxon>
        <taxon>Xanthophyceae</taxon>
        <taxon>Tribonematales</taxon>
        <taxon>Tribonemataceae</taxon>
        <taxon>Tribonema</taxon>
    </lineage>
</organism>
<dbReference type="CDD" id="cd02440">
    <property type="entry name" value="AdoMet_MTases"/>
    <property type="match status" value="1"/>
</dbReference>
<keyword evidence="4" id="KW-1185">Reference proteome</keyword>
<dbReference type="CDD" id="cd00158">
    <property type="entry name" value="RHOD"/>
    <property type="match status" value="1"/>
</dbReference>
<gene>
    <name evidence="3" type="ORF">JKP88DRAFT_262998</name>
</gene>
<reference evidence="3" key="1">
    <citation type="submission" date="2021-02" db="EMBL/GenBank/DDBJ databases">
        <title>First Annotated Genome of the Yellow-green Alga Tribonema minus.</title>
        <authorList>
            <person name="Mahan K.M."/>
        </authorList>
    </citation>
    <scope>NUCLEOTIDE SEQUENCE</scope>
    <source>
        <strain evidence="3">UTEX B ZZ1240</strain>
    </source>
</reference>
<dbReference type="InterPro" id="IPR036873">
    <property type="entry name" value="Rhodanese-like_dom_sf"/>
</dbReference>
<dbReference type="InterPro" id="IPR029063">
    <property type="entry name" value="SAM-dependent_MTases_sf"/>
</dbReference>